<dbReference type="RefSeq" id="WP_165643225.1">
    <property type="nucleotide sequence ID" value="NZ_JAAITT010000089.1"/>
</dbReference>
<keyword evidence="5" id="KW-1185">Reference proteome</keyword>
<feature type="signal peptide" evidence="3">
    <location>
        <begin position="1"/>
        <end position="22"/>
    </location>
</feature>
<feature type="repeat" description="Cell wall-binding" evidence="2">
    <location>
        <begin position="318"/>
        <end position="337"/>
    </location>
</feature>
<dbReference type="InterPro" id="IPR003961">
    <property type="entry name" value="FN3_dom"/>
</dbReference>
<feature type="repeat" description="Cell wall-binding" evidence="2">
    <location>
        <begin position="378"/>
        <end position="397"/>
    </location>
</feature>
<evidence type="ECO:0000256" key="2">
    <source>
        <dbReference type="PROSITE-ProRule" id="PRU00591"/>
    </source>
</evidence>
<comment type="caution">
    <text evidence="4">The sequence shown here is derived from an EMBL/GenBank/DDBJ whole genome shotgun (WGS) entry which is preliminary data.</text>
</comment>
<dbReference type="Gene3D" id="2.10.270.10">
    <property type="entry name" value="Cholin Binding"/>
    <property type="match status" value="2"/>
</dbReference>
<dbReference type="CDD" id="cd00063">
    <property type="entry name" value="FN3"/>
    <property type="match status" value="1"/>
</dbReference>
<feature type="chain" id="PRO_5045579223" evidence="3">
    <location>
        <begin position="23"/>
        <end position="436"/>
    </location>
</feature>
<dbReference type="Proteomes" id="UP000669239">
    <property type="component" value="Unassembled WGS sequence"/>
</dbReference>
<reference evidence="4 5" key="1">
    <citation type="journal article" date="2020" name="Cell Host Microbe">
        <title>Functional and Genomic Variation between Human-Derived Isolates of Lachnospiraceae Reveals Inter- and Intra-Species Diversity.</title>
        <authorList>
            <person name="Sorbara M.T."/>
            <person name="Littmann E.R."/>
            <person name="Fontana E."/>
            <person name="Moody T.U."/>
            <person name="Kohout C.E."/>
            <person name="Gjonbalaj M."/>
            <person name="Eaton V."/>
            <person name="Seok R."/>
            <person name="Leiner I.M."/>
            <person name="Pamer E.G."/>
        </authorList>
    </citation>
    <scope>NUCLEOTIDE SEQUENCE [LARGE SCALE GENOMIC DNA]</scope>
    <source>
        <strain evidence="4 5">MSK.1.17</strain>
    </source>
</reference>
<feature type="repeat" description="Cell wall-binding" evidence="2">
    <location>
        <begin position="338"/>
        <end position="357"/>
    </location>
</feature>
<evidence type="ECO:0000313" key="4">
    <source>
        <dbReference type="EMBL" id="NSJ52646.1"/>
    </source>
</evidence>
<dbReference type="InterPro" id="IPR013783">
    <property type="entry name" value="Ig-like_fold"/>
</dbReference>
<dbReference type="Pfam" id="PF19127">
    <property type="entry name" value="Choline_bind_3"/>
    <property type="match status" value="3"/>
</dbReference>
<dbReference type="InterPro" id="IPR036116">
    <property type="entry name" value="FN3_sf"/>
</dbReference>
<dbReference type="SUPFAM" id="SSF49265">
    <property type="entry name" value="Fibronectin type III"/>
    <property type="match status" value="1"/>
</dbReference>
<organism evidence="4 5">
    <name type="scientific">Enterocloster aldenensis</name>
    <dbReference type="NCBI Taxonomy" id="358742"/>
    <lineage>
        <taxon>Bacteria</taxon>
        <taxon>Bacillati</taxon>
        <taxon>Bacillota</taxon>
        <taxon>Clostridia</taxon>
        <taxon>Lachnospirales</taxon>
        <taxon>Lachnospiraceae</taxon>
        <taxon>Enterocloster</taxon>
    </lineage>
</organism>
<evidence type="ECO:0000256" key="3">
    <source>
        <dbReference type="SAM" id="SignalP"/>
    </source>
</evidence>
<proteinExistence type="predicted"/>
<keyword evidence="1" id="KW-0677">Repeat</keyword>
<dbReference type="EMBL" id="JAAITT010000089">
    <property type="protein sequence ID" value="NSJ52646.1"/>
    <property type="molecule type" value="Genomic_DNA"/>
</dbReference>
<dbReference type="InterPro" id="IPR018337">
    <property type="entry name" value="Cell_wall/Cho-bd_repeat"/>
</dbReference>
<protein>
    <submittedName>
        <fullName evidence="4">N-acetylmuramoyl-L-alanine amidase family protein</fullName>
    </submittedName>
</protein>
<evidence type="ECO:0000256" key="1">
    <source>
        <dbReference type="ARBA" id="ARBA00022737"/>
    </source>
</evidence>
<keyword evidence="3" id="KW-0732">Signal</keyword>
<name>A0ABX2HW34_9FIRM</name>
<gene>
    <name evidence="4" type="ORF">G5B36_28825</name>
</gene>
<sequence length="436" mass="49919">MKNIARMIVGCLILPFILTGLAGPSALAATAKIDTVKLTFSYDEAPKAGEAPGTVTAKTTSREYTVESAEYINDVEQWSLGDKPKVEVILKAADGYRFSYTSSSHFKLSGRNADFIKAKIYDSGDTLHMECYLKPVEGKPSEIYGLEWDGTRARWDRAEDEKDAIKHYEVRLYRNKKLITTVTATGGSYDFRNNITQGGDYTFRVRAIAKYEGRAGDWSDYSEENTFTEREAGYHASGSWILDRYGWWYRYRNGDYPANSWQKINNAWYYFNQDGYALNSWQNISGRWYYMDGNCAMTTGWQAVNGRWYYMNGDGVMLTGWQYINGHWYYLDGSGAMLNGWQAINGRWYFLNGDGVMLTGWQFINGYWFYLDGSGAMLNGWQSINGRWYFLNGDGVMLTGWQYINDARYYLDGSGAMYADRQTPDGYYVDGSGRLR</sequence>
<evidence type="ECO:0000313" key="5">
    <source>
        <dbReference type="Proteomes" id="UP000669239"/>
    </source>
</evidence>
<dbReference type="Gene3D" id="2.60.40.10">
    <property type="entry name" value="Immunoglobulins"/>
    <property type="match status" value="1"/>
</dbReference>
<dbReference type="Pfam" id="PF01473">
    <property type="entry name" value="Choline_bind_1"/>
    <property type="match status" value="2"/>
</dbReference>
<feature type="repeat" description="Cell wall-binding" evidence="2">
    <location>
        <begin position="398"/>
        <end position="417"/>
    </location>
</feature>
<dbReference type="PROSITE" id="PS51170">
    <property type="entry name" value="CW"/>
    <property type="match status" value="8"/>
</dbReference>
<dbReference type="SUPFAM" id="SSF69360">
    <property type="entry name" value="Cell wall binding repeat"/>
    <property type="match status" value="1"/>
</dbReference>
<feature type="repeat" description="Cell wall-binding" evidence="2">
    <location>
        <begin position="278"/>
        <end position="297"/>
    </location>
</feature>
<feature type="repeat" description="Cell wall-binding" evidence="2">
    <location>
        <begin position="258"/>
        <end position="277"/>
    </location>
</feature>
<accession>A0ABX2HW34</accession>
<feature type="repeat" description="Cell wall-binding" evidence="2">
    <location>
        <begin position="358"/>
        <end position="377"/>
    </location>
</feature>
<feature type="repeat" description="Cell wall-binding" evidence="2">
    <location>
        <begin position="298"/>
        <end position="317"/>
    </location>
</feature>